<evidence type="ECO:0000313" key="1">
    <source>
        <dbReference type="EMBL" id="GJT30598.1"/>
    </source>
</evidence>
<gene>
    <name evidence="1" type="ORF">Tco_0910873</name>
</gene>
<sequence length="119" mass="14142">MLPRFHLEFLHWGTSNRAAKTKYNTNLARLLLKQIYSLIIIDWEVLNNMGCTKEIEEMMEIKVYEMGGDEEMFTFEAWRCAFDIREPVYANLCHEIYATYEFDETTYSLPARANICRPL</sequence>
<protein>
    <submittedName>
        <fullName evidence="1">Uncharacterized protein</fullName>
    </submittedName>
</protein>
<proteinExistence type="predicted"/>
<evidence type="ECO:0000313" key="2">
    <source>
        <dbReference type="Proteomes" id="UP001151760"/>
    </source>
</evidence>
<dbReference type="Proteomes" id="UP001151760">
    <property type="component" value="Unassembled WGS sequence"/>
</dbReference>
<accession>A0ABQ5CXA4</accession>
<reference evidence="1" key="1">
    <citation type="journal article" date="2022" name="Int. J. Mol. Sci.">
        <title>Draft Genome of Tanacetum Coccineum: Genomic Comparison of Closely Related Tanacetum-Family Plants.</title>
        <authorList>
            <person name="Yamashiro T."/>
            <person name="Shiraishi A."/>
            <person name="Nakayama K."/>
            <person name="Satake H."/>
        </authorList>
    </citation>
    <scope>NUCLEOTIDE SEQUENCE</scope>
</reference>
<reference evidence="1" key="2">
    <citation type="submission" date="2022-01" db="EMBL/GenBank/DDBJ databases">
        <authorList>
            <person name="Yamashiro T."/>
            <person name="Shiraishi A."/>
            <person name="Satake H."/>
            <person name="Nakayama K."/>
        </authorList>
    </citation>
    <scope>NUCLEOTIDE SEQUENCE</scope>
</reference>
<keyword evidence="2" id="KW-1185">Reference proteome</keyword>
<organism evidence="1 2">
    <name type="scientific">Tanacetum coccineum</name>
    <dbReference type="NCBI Taxonomy" id="301880"/>
    <lineage>
        <taxon>Eukaryota</taxon>
        <taxon>Viridiplantae</taxon>
        <taxon>Streptophyta</taxon>
        <taxon>Embryophyta</taxon>
        <taxon>Tracheophyta</taxon>
        <taxon>Spermatophyta</taxon>
        <taxon>Magnoliopsida</taxon>
        <taxon>eudicotyledons</taxon>
        <taxon>Gunneridae</taxon>
        <taxon>Pentapetalae</taxon>
        <taxon>asterids</taxon>
        <taxon>campanulids</taxon>
        <taxon>Asterales</taxon>
        <taxon>Asteraceae</taxon>
        <taxon>Asteroideae</taxon>
        <taxon>Anthemideae</taxon>
        <taxon>Anthemidinae</taxon>
        <taxon>Tanacetum</taxon>
    </lineage>
</organism>
<name>A0ABQ5CXA4_9ASTR</name>
<comment type="caution">
    <text evidence="1">The sequence shown here is derived from an EMBL/GenBank/DDBJ whole genome shotgun (WGS) entry which is preliminary data.</text>
</comment>
<dbReference type="EMBL" id="BQNB010014639">
    <property type="protein sequence ID" value="GJT30598.1"/>
    <property type="molecule type" value="Genomic_DNA"/>
</dbReference>